<dbReference type="InterPro" id="IPR020846">
    <property type="entry name" value="MFS_dom"/>
</dbReference>
<evidence type="ECO:0000256" key="1">
    <source>
        <dbReference type="ARBA" id="ARBA00004141"/>
    </source>
</evidence>
<keyword evidence="2" id="KW-0813">Transport</keyword>
<feature type="transmembrane region" description="Helical" evidence="6">
    <location>
        <begin position="93"/>
        <end position="111"/>
    </location>
</feature>
<evidence type="ECO:0000313" key="8">
    <source>
        <dbReference type="EMBL" id="KAJ6440721.1"/>
    </source>
</evidence>
<feature type="transmembrane region" description="Helical" evidence="6">
    <location>
        <begin position="183"/>
        <end position="204"/>
    </location>
</feature>
<dbReference type="Gene3D" id="1.20.1250.20">
    <property type="entry name" value="MFS general substrate transporter like domains"/>
    <property type="match status" value="2"/>
</dbReference>
<feature type="transmembrane region" description="Helical" evidence="6">
    <location>
        <begin position="216"/>
        <end position="239"/>
    </location>
</feature>
<reference evidence="8" key="1">
    <citation type="submission" date="2023-01" db="EMBL/GenBank/DDBJ databases">
        <title>The growth and conidiation of Purpureocillium lavendulum are regulated by nitrogen source and histone H3K14 acetylation.</title>
        <authorList>
            <person name="Tang P."/>
            <person name="Han J."/>
            <person name="Zhang C."/>
            <person name="Tang P."/>
            <person name="Qi F."/>
            <person name="Zhang K."/>
            <person name="Liang L."/>
        </authorList>
    </citation>
    <scope>NUCLEOTIDE SEQUENCE</scope>
    <source>
        <strain evidence="8">YMF1.00683</strain>
    </source>
</reference>
<dbReference type="PANTHER" id="PTHR43791:SF38">
    <property type="entry name" value="MAJOR FACILITATOR SUPERFAMILY (MFS) PROFILE DOMAIN-CONTAINING PROTEIN"/>
    <property type="match status" value="1"/>
</dbReference>
<proteinExistence type="predicted"/>
<dbReference type="GO" id="GO:0022857">
    <property type="term" value="F:transmembrane transporter activity"/>
    <property type="evidence" value="ECO:0007669"/>
    <property type="project" value="InterPro"/>
</dbReference>
<keyword evidence="4 6" id="KW-1133">Transmembrane helix</keyword>
<sequence length="490" mass="53639">MAYFPTMELNKSPSVEMKEDHAAGAAADDAELAEALRHYVPRSTEEKKLVRKIDAYFMPMLWVMYILNYIDRTNIGNAKIAGMQKDLGLTDDGYAWVLSVFFFGYLICEIPSNMILTRSRPSIFLPTIMLIWGALSALMSISKTYGALLGFRFVLGCIEAGFFPGVLYLLSCWYTKAELGKRFAIFFTASVLSGAFGGIIAGAITSHLHDAHGIAGWRWLFIVEGVATVGVALIAYFVLLDYPATSKRLTPEERMLARIRIIHDSVSNGTTGQRRLSHWQAFVAAISDPRTYMFLVLFMLDVGAGTISYFIPTITVTLGYDAVRAQYMTVPIYAVAAVCLNINAWSSDRHVERRWHVAGPLAVGCACAVVCAAVQTAVVRYVMICFVAAGIWSALPLILSWTSNVITLPPEKRAIVLAMVNAFGNFSSVYGSRIWPSGDSPAYHVGFGVTAGFLGAGALLAVVIPILCRLVNWQGTQAERDLAAEAEQEA</sequence>
<accession>A0AB34FPW0</accession>
<dbReference type="AlphaFoldDB" id="A0AB34FPW0"/>
<feature type="transmembrane region" description="Helical" evidence="6">
    <location>
        <begin position="357"/>
        <end position="375"/>
    </location>
</feature>
<protein>
    <submittedName>
        <fullName evidence="8">Major facilitator superfamily transporter</fullName>
    </submittedName>
</protein>
<feature type="transmembrane region" description="Helical" evidence="6">
    <location>
        <begin position="381"/>
        <end position="402"/>
    </location>
</feature>
<evidence type="ECO:0000313" key="9">
    <source>
        <dbReference type="Proteomes" id="UP001163105"/>
    </source>
</evidence>
<keyword evidence="3 6" id="KW-0812">Transmembrane</keyword>
<dbReference type="SUPFAM" id="SSF103473">
    <property type="entry name" value="MFS general substrate transporter"/>
    <property type="match status" value="1"/>
</dbReference>
<feature type="transmembrane region" description="Helical" evidence="6">
    <location>
        <begin position="147"/>
        <end position="171"/>
    </location>
</feature>
<evidence type="ECO:0000256" key="2">
    <source>
        <dbReference type="ARBA" id="ARBA00022448"/>
    </source>
</evidence>
<comment type="caution">
    <text evidence="8">The sequence shown here is derived from an EMBL/GenBank/DDBJ whole genome shotgun (WGS) entry which is preliminary data.</text>
</comment>
<evidence type="ECO:0000259" key="7">
    <source>
        <dbReference type="PROSITE" id="PS50850"/>
    </source>
</evidence>
<dbReference type="GO" id="GO:0016020">
    <property type="term" value="C:membrane"/>
    <property type="evidence" value="ECO:0007669"/>
    <property type="project" value="UniProtKB-SubCell"/>
</dbReference>
<feature type="transmembrane region" description="Helical" evidence="6">
    <location>
        <begin position="292"/>
        <end position="311"/>
    </location>
</feature>
<dbReference type="FunFam" id="1.20.1250.20:FF:000394">
    <property type="entry name" value="MFS general substrate transporter"/>
    <property type="match status" value="1"/>
</dbReference>
<keyword evidence="9" id="KW-1185">Reference proteome</keyword>
<feature type="transmembrane region" description="Helical" evidence="6">
    <location>
        <begin position="123"/>
        <end position="141"/>
    </location>
</feature>
<dbReference type="PROSITE" id="PS50850">
    <property type="entry name" value="MFS"/>
    <property type="match status" value="1"/>
</dbReference>
<feature type="transmembrane region" description="Helical" evidence="6">
    <location>
        <begin position="323"/>
        <end position="345"/>
    </location>
</feature>
<evidence type="ECO:0000256" key="4">
    <source>
        <dbReference type="ARBA" id="ARBA00022989"/>
    </source>
</evidence>
<evidence type="ECO:0000256" key="5">
    <source>
        <dbReference type="ARBA" id="ARBA00023136"/>
    </source>
</evidence>
<organism evidence="8 9">
    <name type="scientific">Purpureocillium lavendulum</name>
    <dbReference type="NCBI Taxonomy" id="1247861"/>
    <lineage>
        <taxon>Eukaryota</taxon>
        <taxon>Fungi</taxon>
        <taxon>Dikarya</taxon>
        <taxon>Ascomycota</taxon>
        <taxon>Pezizomycotina</taxon>
        <taxon>Sordariomycetes</taxon>
        <taxon>Hypocreomycetidae</taxon>
        <taxon>Hypocreales</taxon>
        <taxon>Ophiocordycipitaceae</taxon>
        <taxon>Purpureocillium</taxon>
    </lineage>
</organism>
<dbReference type="EMBL" id="JAQHRD010000005">
    <property type="protein sequence ID" value="KAJ6440721.1"/>
    <property type="molecule type" value="Genomic_DNA"/>
</dbReference>
<feature type="transmembrane region" description="Helical" evidence="6">
    <location>
        <begin position="447"/>
        <end position="471"/>
    </location>
</feature>
<dbReference type="Proteomes" id="UP001163105">
    <property type="component" value="Unassembled WGS sequence"/>
</dbReference>
<feature type="domain" description="Major facilitator superfamily (MFS) profile" evidence="7">
    <location>
        <begin position="57"/>
        <end position="469"/>
    </location>
</feature>
<name>A0AB34FPW0_9HYPO</name>
<dbReference type="InterPro" id="IPR036259">
    <property type="entry name" value="MFS_trans_sf"/>
</dbReference>
<dbReference type="FunFam" id="1.20.1250.20:FF:000057">
    <property type="entry name" value="MFS general substrate transporter"/>
    <property type="match status" value="1"/>
</dbReference>
<gene>
    <name evidence="8" type="ORF">O9K51_06511</name>
</gene>
<feature type="transmembrane region" description="Helical" evidence="6">
    <location>
        <begin position="414"/>
        <end position="435"/>
    </location>
</feature>
<keyword evidence="5 6" id="KW-0472">Membrane</keyword>
<evidence type="ECO:0000256" key="3">
    <source>
        <dbReference type="ARBA" id="ARBA00022692"/>
    </source>
</evidence>
<dbReference type="Pfam" id="PF07690">
    <property type="entry name" value="MFS_1"/>
    <property type="match status" value="1"/>
</dbReference>
<comment type="subcellular location">
    <subcellularLocation>
        <location evidence="1">Membrane</location>
        <topology evidence="1">Multi-pass membrane protein</topology>
    </subcellularLocation>
</comment>
<evidence type="ECO:0000256" key="6">
    <source>
        <dbReference type="SAM" id="Phobius"/>
    </source>
</evidence>
<dbReference type="PANTHER" id="PTHR43791">
    <property type="entry name" value="PERMEASE-RELATED"/>
    <property type="match status" value="1"/>
</dbReference>
<dbReference type="InterPro" id="IPR011701">
    <property type="entry name" value="MFS"/>
</dbReference>